<dbReference type="Pfam" id="PF02909">
    <property type="entry name" value="TetR_C_1"/>
    <property type="match status" value="1"/>
</dbReference>
<feature type="domain" description="HTH tetR-type" evidence="6">
    <location>
        <begin position="8"/>
        <end position="68"/>
    </location>
</feature>
<accession>A0ABS9SUG1</accession>
<dbReference type="Pfam" id="PF00440">
    <property type="entry name" value="TetR_N"/>
    <property type="match status" value="1"/>
</dbReference>
<protein>
    <submittedName>
        <fullName evidence="7">TetR family transcriptional regulator</fullName>
    </submittedName>
</protein>
<dbReference type="InterPro" id="IPR009057">
    <property type="entry name" value="Homeodomain-like_sf"/>
</dbReference>
<dbReference type="SUPFAM" id="SSF48498">
    <property type="entry name" value="Tetracyclin repressor-like, C-terminal domain"/>
    <property type="match status" value="1"/>
</dbReference>
<evidence type="ECO:0000256" key="5">
    <source>
        <dbReference type="PROSITE-ProRule" id="PRU00335"/>
    </source>
</evidence>
<sequence>MPRPKSPLLSRERIRDAALELIDAEGIGALSMRNLALRLDVKAASLYSHYPNKDAVLDAVANLLTRQVDTSGFERGWRAGLETWGRSYHAALRGHPNAAPVVAAGTGRREDFLAMADAVHGGLVGDGWPPRYATMIAASVKYLVIGAATTPFASGFADDTRVYFERYPNLVQAHLIPAHAEEIDSDSFELALAGLLAGLEPLHASLTAGERRGAREAGR</sequence>
<evidence type="ECO:0000313" key="8">
    <source>
        <dbReference type="Proteomes" id="UP001166784"/>
    </source>
</evidence>
<dbReference type="SUPFAM" id="SSF46689">
    <property type="entry name" value="Homeodomain-like"/>
    <property type="match status" value="1"/>
</dbReference>
<keyword evidence="2" id="KW-0805">Transcription regulation</keyword>
<reference evidence="7" key="1">
    <citation type="submission" date="2022-03" db="EMBL/GenBank/DDBJ databases">
        <authorList>
            <person name="Santos J.D.N."/>
            <person name="Kallscheuer N."/>
            <person name="Jogler C."/>
            <person name="Lage O.M."/>
        </authorList>
    </citation>
    <scope>NUCLEOTIDE SEQUENCE</scope>
    <source>
        <strain evidence="7">M600PL45_2</strain>
    </source>
</reference>
<keyword evidence="4" id="KW-0804">Transcription</keyword>
<comment type="caution">
    <text evidence="7">The sequence shown here is derived from an EMBL/GenBank/DDBJ whole genome shotgun (WGS) entry which is preliminary data.</text>
</comment>
<dbReference type="InterPro" id="IPR050109">
    <property type="entry name" value="HTH-type_TetR-like_transc_reg"/>
</dbReference>
<dbReference type="PANTHER" id="PTHR30055">
    <property type="entry name" value="HTH-TYPE TRANSCRIPTIONAL REGULATOR RUTR"/>
    <property type="match status" value="1"/>
</dbReference>
<dbReference type="InterPro" id="IPR036271">
    <property type="entry name" value="Tet_transcr_reg_TetR-rel_C_sf"/>
</dbReference>
<reference evidence="7" key="2">
    <citation type="journal article" date="2023" name="Int. J. Syst. Evol. Microbiol.">
        <title>Streptomyces marispadix sp. nov., isolated from marine beach sediment of the Northern Coast of Portugal.</title>
        <authorList>
            <person name="dos Santos J.D.N."/>
            <person name="Vitorino I.R."/>
            <person name="Kallscheuer N."/>
            <person name="Srivastava A."/>
            <person name="Krautwurst S."/>
            <person name="Marz M."/>
            <person name="Jogler C."/>
            <person name="Lobo Da Cunha A."/>
            <person name="Catita J."/>
            <person name="Goncalves H."/>
            <person name="Gonzalez I."/>
            <person name="Reyes F."/>
            <person name="Lage O.M."/>
        </authorList>
    </citation>
    <scope>NUCLEOTIDE SEQUENCE</scope>
    <source>
        <strain evidence="7">M600PL45_2</strain>
    </source>
</reference>
<keyword evidence="1" id="KW-0678">Repressor</keyword>
<name>A0ABS9SUG1_9ACTN</name>
<dbReference type="Gene3D" id="1.10.357.10">
    <property type="entry name" value="Tetracycline Repressor, domain 2"/>
    <property type="match status" value="1"/>
</dbReference>
<proteinExistence type="predicted"/>
<dbReference type="PANTHER" id="PTHR30055:SF151">
    <property type="entry name" value="TRANSCRIPTIONAL REGULATORY PROTEIN"/>
    <property type="match status" value="1"/>
</dbReference>
<evidence type="ECO:0000256" key="4">
    <source>
        <dbReference type="ARBA" id="ARBA00023163"/>
    </source>
</evidence>
<dbReference type="InterPro" id="IPR004111">
    <property type="entry name" value="Repressor_TetR_C"/>
</dbReference>
<keyword evidence="8" id="KW-1185">Reference proteome</keyword>
<gene>
    <name evidence="7" type="ORF">MMA15_05590</name>
</gene>
<evidence type="ECO:0000256" key="1">
    <source>
        <dbReference type="ARBA" id="ARBA00022491"/>
    </source>
</evidence>
<evidence type="ECO:0000256" key="2">
    <source>
        <dbReference type="ARBA" id="ARBA00023015"/>
    </source>
</evidence>
<dbReference type="EMBL" id="JAKWJU010000002">
    <property type="protein sequence ID" value="MCH6159910.1"/>
    <property type="molecule type" value="Genomic_DNA"/>
</dbReference>
<dbReference type="Proteomes" id="UP001166784">
    <property type="component" value="Unassembled WGS sequence"/>
</dbReference>
<dbReference type="InterPro" id="IPR003012">
    <property type="entry name" value="Tet_transcr_reg_TetR"/>
</dbReference>
<dbReference type="PROSITE" id="PS50977">
    <property type="entry name" value="HTH_TETR_2"/>
    <property type="match status" value="1"/>
</dbReference>
<dbReference type="RefSeq" id="WP_241057890.1">
    <property type="nucleotide sequence ID" value="NZ_JAKWJU010000002.1"/>
</dbReference>
<evidence type="ECO:0000256" key="3">
    <source>
        <dbReference type="ARBA" id="ARBA00023125"/>
    </source>
</evidence>
<feature type="DNA-binding region" description="H-T-H motif" evidence="5">
    <location>
        <begin position="31"/>
        <end position="50"/>
    </location>
</feature>
<dbReference type="PRINTS" id="PR00455">
    <property type="entry name" value="HTHTETR"/>
</dbReference>
<dbReference type="InterPro" id="IPR001647">
    <property type="entry name" value="HTH_TetR"/>
</dbReference>
<evidence type="ECO:0000259" key="6">
    <source>
        <dbReference type="PROSITE" id="PS50977"/>
    </source>
</evidence>
<dbReference type="PRINTS" id="PR00400">
    <property type="entry name" value="TETREPRESSOR"/>
</dbReference>
<organism evidence="7 8">
    <name type="scientific">Streptomyces marispadix</name>
    <dbReference type="NCBI Taxonomy" id="2922868"/>
    <lineage>
        <taxon>Bacteria</taxon>
        <taxon>Bacillati</taxon>
        <taxon>Actinomycetota</taxon>
        <taxon>Actinomycetes</taxon>
        <taxon>Kitasatosporales</taxon>
        <taxon>Streptomycetaceae</taxon>
        <taxon>Streptomyces</taxon>
    </lineage>
</organism>
<keyword evidence="3 5" id="KW-0238">DNA-binding</keyword>
<evidence type="ECO:0000313" key="7">
    <source>
        <dbReference type="EMBL" id="MCH6159910.1"/>
    </source>
</evidence>